<comment type="caution">
    <text evidence="1">The sequence shown here is derived from an EMBL/GenBank/DDBJ whole genome shotgun (WGS) entry which is preliminary data.</text>
</comment>
<proteinExistence type="predicted"/>
<dbReference type="InterPro" id="IPR050275">
    <property type="entry name" value="PGM_Phosphatase"/>
</dbReference>
<dbReference type="RefSeq" id="WP_110297316.1">
    <property type="nucleotide sequence ID" value="NZ_QJJM01000001.1"/>
</dbReference>
<dbReference type="Proteomes" id="UP000248014">
    <property type="component" value="Unassembled WGS sequence"/>
</dbReference>
<keyword evidence="2" id="KW-1185">Reference proteome</keyword>
<dbReference type="CDD" id="cd07067">
    <property type="entry name" value="HP_PGM_like"/>
    <property type="match status" value="1"/>
</dbReference>
<reference evidence="1 2" key="1">
    <citation type="submission" date="2018-05" db="EMBL/GenBank/DDBJ databases">
        <title>Genomic Encyclopedia of Type Strains, Phase IV (KMG-IV): sequencing the most valuable type-strain genomes for metagenomic binning, comparative biology and taxonomic classification.</title>
        <authorList>
            <person name="Goeker M."/>
        </authorList>
    </citation>
    <scope>NUCLEOTIDE SEQUENCE [LARGE SCALE GENOMIC DNA]</scope>
    <source>
        <strain evidence="1 2">DSM 3183</strain>
    </source>
</reference>
<dbReference type="SUPFAM" id="SSF53254">
    <property type="entry name" value="Phosphoglycerate mutase-like"/>
    <property type="match status" value="1"/>
</dbReference>
<protein>
    <submittedName>
        <fullName evidence="1">Alpha-ribazole phosphatase</fullName>
    </submittedName>
</protein>
<dbReference type="SMART" id="SM00855">
    <property type="entry name" value="PGAM"/>
    <property type="match status" value="1"/>
</dbReference>
<evidence type="ECO:0000313" key="1">
    <source>
        <dbReference type="EMBL" id="PXW79380.1"/>
    </source>
</evidence>
<dbReference type="EMBL" id="QJJM01000001">
    <property type="protein sequence ID" value="PXW79380.1"/>
    <property type="molecule type" value="Genomic_DNA"/>
</dbReference>
<sequence>MAQKVLLVRHSQVARAWQGRCYGRSDMGLSREGSAHVRALAPELSRWRPDLVVHSGLRRARILADAVAAHARVASSPDSAWRERDFGSWEGRTWAAIYRETGDAMDGMINDPARFRPGGGETTMELAARSLAAWRSLPAQRVLVVTHGGPIAAIAGSLNAASVGEWPMLVPAPGGAIEIARLCGTEPVATP</sequence>
<gene>
    <name evidence="1" type="ORF">C7451_101447</name>
</gene>
<organism evidence="1 2">
    <name type="scientific">Blastomonas natatoria</name>
    <dbReference type="NCBI Taxonomy" id="34015"/>
    <lineage>
        <taxon>Bacteria</taxon>
        <taxon>Pseudomonadati</taxon>
        <taxon>Pseudomonadota</taxon>
        <taxon>Alphaproteobacteria</taxon>
        <taxon>Sphingomonadales</taxon>
        <taxon>Sphingomonadaceae</taxon>
        <taxon>Blastomonas</taxon>
    </lineage>
</organism>
<dbReference type="GO" id="GO:0005737">
    <property type="term" value="C:cytoplasm"/>
    <property type="evidence" value="ECO:0007669"/>
    <property type="project" value="TreeGrafter"/>
</dbReference>
<dbReference type="InterPro" id="IPR013078">
    <property type="entry name" value="His_Pase_superF_clade-1"/>
</dbReference>
<dbReference type="PANTHER" id="PTHR48100:SF1">
    <property type="entry name" value="HISTIDINE PHOSPHATASE FAMILY PROTEIN-RELATED"/>
    <property type="match status" value="1"/>
</dbReference>
<name>A0A2V3VCR3_9SPHN</name>
<accession>A0A2V3VCR3</accession>
<dbReference type="OrthoDB" id="5449373at2"/>
<dbReference type="Gene3D" id="3.40.50.1240">
    <property type="entry name" value="Phosphoglycerate mutase-like"/>
    <property type="match status" value="1"/>
</dbReference>
<dbReference type="PANTHER" id="PTHR48100">
    <property type="entry name" value="BROAD-SPECIFICITY PHOSPHATASE YOR283W-RELATED"/>
    <property type="match status" value="1"/>
</dbReference>
<evidence type="ECO:0000313" key="2">
    <source>
        <dbReference type="Proteomes" id="UP000248014"/>
    </source>
</evidence>
<dbReference type="InterPro" id="IPR029033">
    <property type="entry name" value="His_PPase_superfam"/>
</dbReference>
<dbReference type="AlphaFoldDB" id="A0A2V3VCR3"/>
<dbReference type="GO" id="GO:0016791">
    <property type="term" value="F:phosphatase activity"/>
    <property type="evidence" value="ECO:0007669"/>
    <property type="project" value="TreeGrafter"/>
</dbReference>
<dbReference type="Pfam" id="PF00300">
    <property type="entry name" value="His_Phos_1"/>
    <property type="match status" value="1"/>
</dbReference>